<organism evidence="2 3">
    <name type="scientific">Candidatus Fimiplasma intestinipullorum</name>
    <dbReference type="NCBI Taxonomy" id="2840825"/>
    <lineage>
        <taxon>Bacteria</taxon>
        <taxon>Bacillati</taxon>
        <taxon>Bacillota</taxon>
        <taxon>Clostridia</taxon>
        <taxon>Eubacteriales</taxon>
        <taxon>Candidatus Fimiplasma</taxon>
    </lineage>
</organism>
<evidence type="ECO:0000313" key="2">
    <source>
        <dbReference type="EMBL" id="HIU12538.1"/>
    </source>
</evidence>
<keyword evidence="1" id="KW-0472">Membrane</keyword>
<comment type="caution">
    <text evidence="2">The sequence shown here is derived from an EMBL/GenBank/DDBJ whole genome shotgun (WGS) entry which is preliminary data.</text>
</comment>
<proteinExistence type="predicted"/>
<dbReference type="PROSITE" id="PS51257">
    <property type="entry name" value="PROKAR_LIPOPROTEIN"/>
    <property type="match status" value="1"/>
</dbReference>
<accession>A0A9D1KYI4</accession>
<name>A0A9D1KYI4_9FIRM</name>
<evidence type="ECO:0000313" key="3">
    <source>
        <dbReference type="Proteomes" id="UP000824175"/>
    </source>
</evidence>
<sequence>MNNMTRGINKKTFSLGMIAAGVLACIPTVLNFLMDEPSAILLLILAILTFIVVVALLAGSAYMIFAQKVKDKFHIAVFVGSIIATITSFLQ</sequence>
<protein>
    <recommendedName>
        <fullName evidence="4">Transmembrane protein</fullName>
    </recommendedName>
</protein>
<gene>
    <name evidence="2" type="ORF">IAD15_00475</name>
</gene>
<reference evidence="2" key="2">
    <citation type="journal article" date="2021" name="PeerJ">
        <title>Extensive microbial diversity within the chicken gut microbiome revealed by metagenomics and culture.</title>
        <authorList>
            <person name="Gilroy R."/>
            <person name="Ravi A."/>
            <person name="Getino M."/>
            <person name="Pursley I."/>
            <person name="Horton D.L."/>
            <person name="Alikhan N.F."/>
            <person name="Baker D."/>
            <person name="Gharbi K."/>
            <person name="Hall N."/>
            <person name="Watson M."/>
            <person name="Adriaenssens E.M."/>
            <person name="Foster-Nyarko E."/>
            <person name="Jarju S."/>
            <person name="Secka A."/>
            <person name="Antonio M."/>
            <person name="Oren A."/>
            <person name="Chaudhuri R.R."/>
            <person name="La Ragione R."/>
            <person name="Hildebrand F."/>
            <person name="Pallen M.J."/>
        </authorList>
    </citation>
    <scope>NUCLEOTIDE SEQUENCE</scope>
    <source>
        <strain evidence="2">CHK195-11698</strain>
    </source>
</reference>
<feature type="transmembrane region" description="Helical" evidence="1">
    <location>
        <begin position="73"/>
        <end position="90"/>
    </location>
</feature>
<evidence type="ECO:0000256" key="1">
    <source>
        <dbReference type="SAM" id="Phobius"/>
    </source>
</evidence>
<dbReference type="Proteomes" id="UP000824175">
    <property type="component" value="Unassembled WGS sequence"/>
</dbReference>
<feature type="transmembrane region" description="Helical" evidence="1">
    <location>
        <begin position="40"/>
        <end position="66"/>
    </location>
</feature>
<reference evidence="2" key="1">
    <citation type="submission" date="2020-10" db="EMBL/GenBank/DDBJ databases">
        <authorList>
            <person name="Gilroy R."/>
        </authorList>
    </citation>
    <scope>NUCLEOTIDE SEQUENCE</scope>
    <source>
        <strain evidence="2">CHK195-11698</strain>
    </source>
</reference>
<evidence type="ECO:0008006" key="4">
    <source>
        <dbReference type="Google" id="ProtNLM"/>
    </source>
</evidence>
<keyword evidence="1" id="KW-0812">Transmembrane</keyword>
<feature type="transmembrane region" description="Helical" evidence="1">
    <location>
        <begin position="12"/>
        <end position="34"/>
    </location>
</feature>
<feature type="non-terminal residue" evidence="2">
    <location>
        <position position="91"/>
    </location>
</feature>
<dbReference type="AlphaFoldDB" id="A0A9D1KYI4"/>
<keyword evidence="1" id="KW-1133">Transmembrane helix</keyword>
<dbReference type="EMBL" id="DVMJ01000003">
    <property type="protein sequence ID" value="HIU12538.1"/>
    <property type="molecule type" value="Genomic_DNA"/>
</dbReference>